<sequence>MVRLWAVVAVVCLWAGTAGAQSEAPKLIKLSPKQVAVIKKEVASKLKDYTSARFEAPFLAAQMNEAAIGVCGFVNGKNSYGAYAGNTPFSGVLGVKGEGFFVTGFGSSDGDRAGVYYACEKTGTPLR</sequence>
<evidence type="ECO:0000313" key="3">
    <source>
        <dbReference type="Proteomes" id="UP000198804"/>
    </source>
</evidence>
<accession>A0A1I4FLE9</accession>
<proteinExistence type="predicted"/>
<keyword evidence="1" id="KW-0732">Signal</keyword>
<dbReference type="RefSeq" id="WP_131803829.1">
    <property type="nucleotide sequence ID" value="NZ_FOSV01000010.1"/>
</dbReference>
<dbReference type="STRING" id="414703.SAMN04488125_110105"/>
<dbReference type="OrthoDB" id="9811083at2"/>
<feature type="signal peptide" evidence="1">
    <location>
        <begin position="1"/>
        <end position="20"/>
    </location>
</feature>
<reference evidence="3" key="1">
    <citation type="submission" date="2016-10" db="EMBL/GenBank/DDBJ databases">
        <authorList>
            <person name="Varghese N."/>
            <person name="Submissions S."/>
        </authorList>
    </citation>
    <scope>NUCLEOTIDE SEQUENCE [LARGE SCALE GENOMIC DNA]</scope>
    <source>
        <strain evidence="3">CGMCC 1.6474</strain>
    </source>
</reference>
<name>A0A1I4FLE9_9HYPH</name>
<dbReference type="AlphaFoldDB" id="A0A1I4FLE9"/>
<protein>
    <submittedName>
        <fullName evidence="2">Uncharacterized protein</fullName>
    </submittedName>
</protein>
<dbReference type="EMBL" id="FOSV01000010">
    <property type="protein sequence ID" value="SFL18732.1"/>
    <property type="molecule type" value="Genomic_DNA"/>
</dbReference>
<organism evidence="2 3">
    <name type="scientific">Methylorubrum salsuginis</name>
    <dbReference type="NCBI Taxonomy" id="414703"/>
    <lineage>
        <taxon>Bacteria</taxon>
        <taxon>Pseudomonadati</taxon>
        <taxon>Pseudomonadota</taxon>
        <taxon>Alphaproteobacteria</taxon>
        <taxon>Hyphomicrobiales</taxon>
        <taxon>Methylobacteriaceae</taxon>
        <taxon>Methylorubrum</taxon>
    </lineage>
</organism>
<feature type="chain" id="PRO_5011790742" evidence="1">
    <location>
        <begin position="21"/>
        <end position="127"/>
    </location>
</feature>
<keyword evidence="3" id="KW-1185">Reference proteome</keyword>
<evidence type="ECO:0000313" key="2">
    <source>
        <dbReference type="EMBL" id="SFL18732.1"/>
    </source>
</evidence>
<dbReference type="Proteomes" id="UP000198804">
    <property type="component" value="Unassembled WGS sequence"/>
</dbReference>
<gene>
    <name evidence="2" type="ORF">SAMN04488125_110105</name>
</gene>
<evidence type="ECO:0000256" key="1">
    <source>
        <dbReference type="SAM" id="SignalP"/>
    </source>
</evidence>